<evidence type="ECO:0000313" key="2">
    <source>
        <dbReference type="EMBL" id="PMD20432.1"/>
    </source>
</evidence>
<dbReference type="EMBL" id="KZ613485">
    <property type="protein sequence ID" value="PMD20432.1"/>
    <property type="molecule type" value="Genomic_DNA"/>
</dbReference>
<feature type="region of interest" description="Disordered" evidence="1">
    <location>
        <begin position="1"/>
        <end position="23"/>
    </location>
</feature>
<protein>
    <submittedName>
        <fullName evidence="2">Uncharacterized protein</fullName>
    </submittedName>
</protein>
<evidence type="ECO:0000313" key="3">
    <source>
        <dbReference type="Proteomes" id="UP000235672"/>
    </source>
</evidence>
<dbReference type="AlphaFoldDB" id="A0A2J6Q2E2"/>
<accession>A0A2J6Q2E2</accession>
<evidence type="ECO:0000256" key="1">
    <source>
        <dbReference type="SAM" id="MobiDB-lite"/>
    </source>
</evidence>
<organism evidence="2 3">
    <name type="scientific">Hyaloscypha hepaticicola</name>
    <dbReference type="NCBI Taxonomy" id="2082293"/>
    <lineage>
        <taxon>Eukaryota</taxon>
        <taxon>Fungi</taxon>
        <taxon>Dikarya</taxon>
        <taxon>Ascomycota</taxon>
        <taxon>Pezizomycotina</taxon>
        <taxon>Leotiomycetes</taxon>
        <taxon>Helotiales</taxon>
        <taxon>Hyaloscyphaceae</taxon>
        <taxon>Hyaloscypha</taxon>
    </lineage>
</organism>
<gene>
    <name evidence="2" type="ORF">NA56DRAFT_704775</name>
</gene>
<dbReference type="Proteomes" id="UP000235672">
    <property type="component" value="Unassembled WGS sequence"/>
</dbReference>
<proteinExistence type="predicted"/>
<keyword evidence="3" id="KW-1185">Reference proteome</keyword>
<reference evidence="2 3" key="1">
    <citation type="submission" date="2016-05" db="EMBL/GenBank/DDBJ databases">
        <title>A degradative enzymes factory behind the ericoid mycorrhizal symbiosis.</title>
        <authorList>
            <consortium name="DOE Joint Genome Institute"/>
            <person name="Martino E."/>
            <person name="Morin E."/>
            <person name="Grelet G."/>
            <person name="Kuo A."/>
            <person name="Kohler A."/>
            <person name="Daghino S."/>
            <person name="Barry K."/>
            <person name="Choi C."/>
            <person name="Cichocki N."/>
            <person name="Clum A."/>
            <person name="Copeland A."/>
            <person name="Hainaut M."/>
            <person name="Haridas S."/>
            <person name="Labutti K."/>
            <person name="Lindquist E."/>
            <person name="Lipzen A."/>
            <person name="Khouja H.-R."/>
            <person name="Murat C."/>
            <person name="Ohm R."/>
            <person name="Olson A."/>
            <person name="Spatafora J."/>
            <person name="Veneault-Fourrey C."/>
            <person name="Henrissat B."/>
            <person name="Grigoriev I."/>
            <person name="Martin F."/>
            <person name="Perotto S."/>
        </authorList>
    </citation>
    <scope>NUCLEOTIDE SEQUENCE [LARGE SCALE GENOMIC DNA]</scope>
    <source>
        <strain evidence="2 3">UAMH 7357</strain>
    </source>
</reference>
<name>A0A2J6Q2E2_9HELO</name>
<sequence length="177" mass="20374">MHQETSFRKHEHAKTTQPSRNLSVHQVFGTRQKIYTIIQETPSHPIDMNDAVKQALALWKIQQGAFLDNFNSLSRNDAGKTPWMDRTQFPHYLDGLTTQEIIGILADNPEIDTKTQLLYEAFHAMVAESFKHAETIPHILHKFLSAHNLTLPDKDYPRLEERGSFVPFSEDHKSSII</sequence>